<name>A0AAD4D3F1_9FUNG</name>
<feature type="transmembrane region" description="Helical" evidence="2">
    <location>
        <begin position="364"/>
        <end position="386"/>
    </location>
</feature>
<sequence length="586" mass="61976">MSNTIPLYLKPCLVPSSSNTIYLVGIASSREGILEANSIELTNINTPTIKQIASQVNAIAWSSSQPLACHPYAGLGTSTTYSNGSPFLVAQFGAFKTFFANVNPAGGTIEQPTRFAEVAFTSPRNFALTGASAGGSDWVLALTNTTVEGTGSYWSGIRFNGTAAVASNYNFGMSVALSANPLLTVGTYSVDSTLGLGYITMFDYVGGGVSYTTMGTMSDINTPKDRIINLSNPHAVTMNGITLTTNAIPVTAGETAFILDQGSDGSTVVYYIKPSTSSQLTPLLIKGQVPKFSNLLSATALNAQIVIYSGSIGSPPSFNSLDTTTGTWTGPGLVAPNLPSTSGASLPSSSNGANGGGGEAKSNVAAIIGGAVGGLVVIALVAFLFIRNRRKKNTVPVIQKPVDSDSYQNPNQIGSSSSQMHQPFPQQQQQLYQQQYQQQQQYQLQQCSQNAQPSPYDSNHGAYSGHIYSPIQEQEQRQPQLFIGQQQHVYTPPTLISHSQPSPSLHPSPVIFQVHSPLSQSMGSPANSHSHTVSSTGAEYPTSPTSMTPMTSHIHLHSSALNLDDIQELYKPPPSNPQYIPGPSDK</sequence>
<keyword evidence="2" id="KW-0812">Transmembrane</keyword>
<evidence type="ECO:0000256" key="1">
    <source>
        <dbReference type="SAM" id="MobiDB-lite"/>
    </source>
</evidence>
<feature type="region of interest" description="Disordered" evidence="1">
    <location>
        <begin position="444"/>
        <end position="465"/>
    </location>
</feature>
<evidence type="ECO:0000256" key="2">
    <source>
        <dbReference type="SAM" id="Phobius"/>
    </source>
</evidence>
<feature type="compositionally biased region" description="Polar residues" evidence="1">
    <location>
        <begin position="447"/>
        <end position="457"/>
    </location>
</feature>
<dbReference type="CDD" id="cd12087">
    <property type="entry name" value="TM_EGFR-like"/>
    <property type="match status" value="1"/>
</dbReference>
<reference evidence="3" key="1">
    <citation type="journal article" date="2020" name="Fungal Divers.">
        <title>Resolving the Mortierellaceae phylogeny through synthesis of multi-gene phylogenetics and phylogenomics.</title>
        <authorList>
            <person name="Vandepol N."/>
            <person name="Liber J."/>
            <person name="Desiro A."/>
            <person name="Na H."/>
            <person name="Kennedy M."/>
            <person name="Barry K."/>
            <person name="Grigoriev I.V."/>
            <person name="Miller A.N."/>
            <person name="O'Donnell K."/>
            <person name="Stajich J.E."/>
            <person name="Bonito G."/>
        </authorList>
    </citation>
    <scope>NUCLEOTIDE SEQUENCE</scope>
    <source>
        <strain evidence="3">NRRL 28262</strain>
    </source>
</reference>
<feature type="region of interest" description="Disordered" evidence="1">
    <location>
        <begin position="397"/>
        <end position="429"/>
    </location>
</feature>
<dbReference type="EMBL" id="JAAAIL010001980">
    <property type="protein sequence ID" value="KAG0262183.1"/>
    <property type="molecule type" value="Genomic_DNA"/>
</dbReference>
<feature type="region of interest" description="Disordered" evidence="1">
    <location>
        <begin position="567"/>
        <end position="586"/>
    </location>
</feature>
<evidence type="ECO:0000313" key="4">
    <source>
        <dbReference type="Proteomes" id="UP001194580"/>
    </source>
</evidence>
<feature type="region of interest" description="Disordered" evidence="1">
    <location>
        <begin position="323"/>
        <end position="358"/>
    </location>
</feature>
<feature type="region of interest" description="Disordered" evidence="1">
    <location>
        <begin position="518"/>
        <end position="547"/>
    </location>
</feature>
<comment type="caution">
    <text evidence="3">The sequence shown here is derived from an EMBL/GenBank/DDBJ whole genome shotgun (WGS) entry which is preliminary data.</text>
</comment>
<feature type="compositionally biased region" description="Polar residues" evidence="1">
    <location>
        <begin position="518"/>
        <end position="537"/>
    </location>
</feature>
<keyword evidence="4" id="KW-1185">Reference proteome</keyword>
<dbReference type="Proteomes" id="UP001194580">
    <property type="component" value="Unassembled WGS sequence"/>
</dbReference>
<gene>
    <name evidence="3" type="ORF">BGZ95_004073</name>
</gene>
<proteinExistence type="predicted"/>
<feature type="compositionally biased region" description="Low complexity" evidence="1">
    <location>
        <begin position="338"/>
        <end position="352"/>
    </location>
</feature>
<accession>A0AAD4D3F1</accession>
<protein>
    <submittedName>
        <fullName evidence="3">Uncharacterized protein</fullName>
    </submittedName>
</protein>
<keyword evidence="2" id="KW-0472">Membrane</keyword>
<keyword evidence="2" id="KW-1133">Transmembrane helix</keyword>
<dbReference type="AlphaFoldDB" id="A0AAD4D3F1"/>
<feature type="compositionally biased region" description="Polar residues" evidence="1">
    <location>
        <begin position="405"/>
        <end position="425"/>
    </location>
</feature>
<evidence type="ECO:0000313" key="3">
    <source>
        <dbReference type="EMBL" id="KAG0262183.1"/>
    </source>
</evidence>
<organism evidence="3 4">
    <name type="scientific">Linnemannia exigua</name>
    <dbReference type="NCBI Taxonomy" id="604196"/>
    <lineage>
        <taxon>Eukaryota</taxon>
        <taxon>Fungi</taxon>
        <taxon>Fungi incertae sedis</taxon>
        <taxon>Mucoromycota</taxon>
        <taxon>Mortierellomycotina</taxon>
        <taxon>Mortierellomycetes</taxon>
        <taxon>Mortierellales</taxon>
        <taxon>Mortierellaceae</taxon>
        <taxon>Linnemannia</taxon>
    </lineage>
</organism>